<dbReference type="SUPFAM" id="SSF57196">
    <property type="entry name" value="EGF/Laminin"/>
    <property type="match status" value="1"/>
</dbReference>
<keyword evidence="3" id="KW-0808">Transferase</keyword>
<keyword evidence="7" id="KW-1185">Reference proteome</keyword>
<gene>
    <name evidence="8" type="primary">LOC102803051</name>
</gene>
<dbReference type="InterPro" id="IPR000742">
    <property type="entry name" value="EGF"/>
</dbReference>
<keyword evidence="5" id="KW-0472">Membrane</keyword>
<evidence type="ECO:0000313" key="7">
    <source>
        <dbReference type="Proteomes" id="UP000694865"/>
    </source>
</evidence>
<evidence type="ECO:0000256" key="5">
    <source>
        <dbReference type="SAM" id="Phobius"/>
    </source>
</evidence>
<dbReference type="InterPro" id="IPR002495">
    <property type="entry name" value="Glyco_trans_8"/>
</dbReference>
<dbReference type="Gene3D" id="3.90.550.10">
    <property type="entry name" value="Spore Coat Polysaccharide Biosynthesis Protein SpsA, Chain A"/>
    <property type="match status" value="1"/>
</dbReference>
<dbReference type="RefSeq" id="XP_006814238.1">
    <property type="nucleotide sequence ID" value="XM_006814175.1"/>
</dbReference>
<evidence type="ECO:0000256" key="1">
    <source>
        <dbReference type="ARBA" id="ARBA00006351"/>
    </source>
</evidence>
<protein>
    <submittedName>
        <fullName evidence="8">Probable galacturonosyltransferase-like 10-like</fullName>
    </submittedName>
</protein>
<evidence type="ECO:0000256" key="4">
    <source>
        <dbReference type="ARBA" id="ARBA00022723"/>
    </source>
</evidence>
<reference evidence="8" key="1">
    <citation type="submission" date="2025-08" db="UniProtKB">
        <authorList>
            <consortium name="RefSeq"/>
        </authorList>
    </citation>
    <scope>IDENTIFICATION</scope>
    <source>
        <tissue evidence="8">Testes</tissue>
    </source>
</reference>
<keyword evidence="4" id="KW-0479">Metal-binding</keyword>
<sequence>MSQNKRETSAIYIQGAMFVCSRRGPRLSIIFSLSILLFAACMYVWIIRYVTIASASRQPEVVPSSVLTDTNRHSNNVANEVNVVIAADFQYIQGLPPLIHSILANTRNLDNIRIHIVVCDYPVDNLLQYLECNDIRINKTLQVTQFTDSIISTNIRAAWTKIFMARRLSSVCNYARAYLHRLLPGVSKVIFIDADTLVLSPIEDLWAESKIHKTPFQAVARLSSYEKDFILRDVSPIYHKRFGTYINGSLNTFSAGLFVMDLNYYREHNLVDEVEFWLIKQTESRHPLWQLDCQSIFQLVYYNKWDRLSDIWSRFPSSVMLDNFSGIRGSIHWSGKPKPWMEFGTFSKAWKKYRPSECSGHGVCQNAENRTDWYCACNDFYHGTLCQHK</sequence>
<name>A0ABM0M2J7_SACKO</name>
<accession>A0ABM0M2J7</accession>
<feature type="transmembrane region" description="Helical" evidence="5">
    <location>
        <begin position="27"/>
        <end position="46"/>
    </location>
</feature>
<evidence type="ECO:0000313" key="8">
    <source>
        <dbReference type="RefSeq" id="XP_006814238.1"/>
    </source>
</evidence>
<evidence type="ECO:0000259" key="6">
    <source>
        <dbReference type="PROSITE" id="PS00022"/>
    </source>
</evidence>
<feature type="domain" description="EGF-like" evidence="6">
    <location>
        <begin position="375"/>
        <end position="386"/>
    </location>
</feature>
<evidence type="ECO:0000256" key="2">
    <source>
        <dbReference type="ARBA" id="ARBA00022676"/>
    </source>
</evidence>
<keyword evidence="2" id="KW-0328">Glycosyltransferase</keyword>
<dbReference type="Proteomes" id="UP000694865">
    <property type="component" value="Unplaced"/>
</dbReference>
<dbReference type="PROSITE" id="PS00022">
    <property type="entry name" value="EGF_1"/>
    <property type="match status" value="1"/>
</dbReference>
<dbReference type="PANTHER" id="PTHR13778">
    <property type="entry name" value="GLYCOSYLTRANSFERASE 8 DOMAIN-CONTAINING PROTEIN"/>
    <property type="match status" value="1"/>
</dbReference>
<evidence type="ECO:0000256" key="3">
    <source>
        <dbReference type="ARBA" id="ARBA00022679"/>
    </source>
</evidence>
<dbReference type="InterPro" id="IPR029044">
    <property type="entry name" value="Nucleotide-diphossugar_trans"/>
</dbReference>
<comment type="similarity">
    <text evidence="1">Belongs to the glycosyltransferase 8 family.</text>
</comment>
<keyword evidence="5" id="KW-1133">Transmembrane helix</keyword>
<dbReference type="InterPro" id="IPR050748">
    <property type="entry name" value="Glycosyltrans_8_dom-fam"/>
</dbReference>
<dbReference type="GeneID" id="102803051"/>
<proteinExistence type="inferred from homology"/>
<dbReference type="PANTHER" id="PTHR13778:SF47">
    <property type="entry name" value="LIPOPOLYSACCHARIDE 1,3-GALACTOSYLTRANSFERASE"/>
    <property type="match status" value="1"/>
</dbReference>
<keyword evidence="5" id="KW-0812">Transmembrane</keyword>
<dbReference type="Pfam" id="PF01501">
    <property type="entry name" value="Glyco_transf_8"/>
    <property type="match status" value="1"/>
</dbReference>
<organism evidence="7 8">
    <name type="scientific">Saccoglossus kowalevskii</name>
    <name type="common">Acorn worm</name>
    <dbReference type="NCBI Taxonomy" id="10224"/>
    <lineage>
        <taxon>Eukaryota</taxon>
        <taxon>Metazoa</taxon>
        <taxon>Hemichordata</taxon>
        <taxon>Enteropneusta</taxon>
        <taxon>Harrimaniidae</taxon>
        <taxon>Saccoglossus</taxon>
    </lineage>
</organism>
<dbReference type="SUPFAM" id="SSF53448">
    <property type="entry name" value="Nucleotide-diphospho-sugar transferases"/>
    <property type="match status" value="1"/>
</dbReference>